<name>A0A811UU11_CERCA</name>
<accession>A0A811UU11</accession>
<reference evidence="1" key="1">
    <citation type="submission" date="2020-11" db="EMBL/GenBank/DDBJ databases">
        <authorList>
            <person name="Whitehead M."/>
        </authorList>
    </citation>
    <scope>NUCLEOTIDE SEQUENCE</scope>
    <source>
        <strain evidence="1">EGII</strain>
    </source>
</reference>
<proteinExistence type="predicted"/>
<protein>
    <submittedName>
        <fullName evidence="1">(Mediterranean fruit fly) hypothetical protein</fullName>
    </submittedName>
</protein>
<evidence type="ECO:0000313" key="1">
    <source>
        <dbReference type="EMBL" id="CAD7001217.1"/>
    </source>
</evidence>
<gene>
    <name evidence="1" type="ORF">CCAP1982_LOCUS9715</name>
</gene>
<dbReference type="EMBL" id="CAJHJT010000023">
    <property type="protein sequence ID" value="CAD7001217.1"/>
    <property type="molecule type" value="Genomic_DNA"/>
</dbReference>
<dbReference type="AlphaFoldDB" id="A0A811UU11"/>
<comment type="caution">
    <text evidence="1">The sequence shown here is derived from an EMBL/GenBank/DDBJ whole genome shotgun (WGS) entry which is preliminary data.</text>
</comment>
<organism evidence="1 2">
    <name type="scientific">Ceratitis capitata</name>
    <name type="common">Mediterranean fruit fly</name>
    <name type="synonym">Tephritis capitata</name>
    <dbReference type="NCBI Taxonomy" id="7213"/>
    <lineage>
        <taxon>Eukaryota</taxon>
        <taxon>Metazoa</taxon>
        <taxon>Ecdysozoa</taxon>
        <taxon>Arthropoda</taxon>
        <taxon>Hexapoda</taxon>
        <taxon>Insecta</taxon>
        <taxon>Pterygota</taxon>
        <taxon>Neoptera</taxon>
        <taxon>Endopterygota</taxon>
        <taxon>Diptera</taxon>
        <taxon>Brachycera</taxon>
        <taxon>Muscomorpha</taxon>
        <taxon>Tephritoidea</taxon>
        <taxon>Tephritidae</taxon>
        <taxon>Ceratitis</taxon>
        <taxon>Ceratitis</taxon>
    </lineage>
</organism>
<dbReference type="Proteomes" id="UP000606786">
    <property type="component" value="Unassembled WGS sequence"/>
</dbReference>
<evidence type="ECO:0000313" key="2">
    <source>
        <dbReference type="Proteomes" id="UP000606786"/>
    </source>
</evidence>
<keyword evidence="2" id="KW-1185">Reference proteome</keyword>
<sequence length="256" mass="30201">MATKQKLLEEQKNLTEQFNTWLIKLEGRKTRATVEAKKNITSIGEKFISNHHQLIELGVENESYFTSNYFDDWMRKIAVSLEKYNAECEEIAEASTSKNNNMTEGHQIIKKELEDQISRFEKYASRSKEEIKNKVSEIFFQPLEKEYKSLEKIYEEYSSTSRDMQYLMDECEGEMHYIRMAVSKHNRKLSQTPSAFCNLKEEDIKISPLYRDLSQWPTFKDIFNSLIQNSGIEVFKLHATDFTAEMRLNLIIEILN</sequence>